<dbReference type="InterPro" id="IPR024529">
    <property type="entry name" value="ECF_trnsprt_substrate-spec"/>
</dbReference>
<keyword evidence="1" id="KW-0472">Membrane</keyword>
<dbReference type="RefSeq" id="WP_216417668.1">
    <property type="nucleotide sequence ID" value="NZ_JAHLQK010000004.1"/>
</dbReference>
<dbReference type="Proteomes" id="UP000779508">
    <property type="component" value="Unassembled WGS sequence"/>
</dbReference>
<evidence type="ECO:0000313" key="3">
    <source>
        <dbReference type="Proteomes" id="UP000779508"/>
    </source>
</evidence>
<keyword evidence="1" id="KW-1133">Transmembrane helix</keyword>
<feature type="transmembrane region" description="Helical" evidence="1">
    <location>
        <begin position="78"/>
        <end position="100"/>
    </location>
</feature>
<feature type="transmembrane region" description="Helical" evidence="1">
    <location>
        <begin position="41"/>
        <end position="66"/>
    </location>
</feature>
<reference evidence="2 3" key="1">
    <citation type="submission" date="2021-06" db="EMBL/GenBank/DDBJ databases">
        <authorList>
            <person name="Sun Q."/>
            <person name="Li D."/>
        </authorList>
    </citation>
    <scope>NUCLEOTIDE SEQUENCE [LARGE SCALE GENOMIC DNA]</scope>
    <source>
        <strain evidence="2 3">MSJ-5</strain>
    </source>
</reference>
<dbReference type="EMBL" id="JAHLQK010000004">
    <property type="protein sequence ID" value="MBU5677156.1"/>
    <property type="molecule type" value="Genomic_DNA"/>
</dbReference>
<gene>
    <name evidence="2" type="ORF">KQI88_12110</name>
</gene>
<accession>A0ABS6G4T1</accession>
<sequence length="182" mass="19487">MNMIKTKNIVNGAMCIALGVLLPQVFHLVGGAGPAFLPMHIPVLLAGFLVSPITGLYVGILTPILSHLITGMPPIAPIPMLPIMIFELSTYGFIAGILYNKLKMNVFISLAGSMLAGRITYGFIVYIMLTFFHVKMAGPIVAVIGAVNNGILGIILQIVFIPVLVKLLEGELIHVRSNISPK</sequence>
<protein>
    <submittedName>
        <fullName evidence="2">ECF transporter S component</fullName>
    </submittedName>
</protein>
<dbReference type="Pfam" id="PF12822">
    <property type="entry name" value="ECF_trnsprt"/>
    <property type="match status" value="1"/>
</dbReference>
<evidence type="ECO:0000313" key="2">
    <source>
        <dbReference type="EMBL" id="MBU5677156.1"/>
    </source>
</evidence>
<feature type="transmembrane region" description="Helical" evidence="1">
    <location>
        <begin position="141"/>
        <end position="165"/>
    </location>
</feature>
<keyword evidence="3" id="KW-1185">Reference proteome</keyword>
<proteinExistence type="predicted"/>
<feature type="transmembrane region" description="Helical" evidence="1">
    <location>
        <begin position="106"/>
        <end position="129"/>
    </location>
</feature>
<keyword evidence="1" id="KW-0812">Transmembrane</keyword>
<evidence type="ECO:0000256" key="1">
    <source>
        <dbReference type="SAM" id="Phobius"/>
    </source>
</evidence>
<comment type="caution">
    <text evidence="2">The sequence shown here is derived from an EMBL/GenBank/DDBJ whole genome shotgun (WGS) entry which is preliminary data.</text>
</comment>
<name>A0ABS6G4T1_9FIRM</name>
<organism evidence="2 3">
    <name type="scientific">Alkaliphilus flagellatus</name>
    <dbReference type="NCBI Taxonomy" id="2841507"/>
    <lineage>
        <taxon>Bacteria</taxon>
        <taxon>Bacillati</taxon>
        <taxon>Bacillota</taxon>
        <taxon>Clostridia</taxon>
        <taxon>Peptostreptococcales</taxon>
        <taxon>Natronincolaceae</taxon>
        <taxon>Alkaliphilus</taxon>
    </lineage>
</organism>